<gene>
    <name evidence="2" type="ORF">PCL_02141</name>
</gene>
<feature type="compositionally biased region" description="Polar residues" evidence="1">
    <location>
        <begin position="58"/>
        <end position="77"/>
    </location>
</feature>
<feature type="compositionally biased region" description="Polar residues" evidence="1">
    <location>
        <begin position="8"/>
        <end position="24"/>
    </location>
</feature>
<feature type="region of interest" description="Disordered" evidence="1">
    <location>
        <begin position="48"/>
        <end position="80"/>
    </location>
</feature>
<proteinExistence type="predicted"/>
<evidence type="ECO:0000313" key="2">
    <source>
        <dbReference type="EMBL" id="PWI68372.1"/>
    </source>
</evidence>
<organism evidence="2 3">
    <name type="scientific">Purpureocillium lilacinum</name>
    <name type="common">Paecilomyces lilacinus</name>
    <dbReference type="NCBI Taxonomy" id="33203"/>
    <lineage>
        <taxon>Eukaryota</taxon>
        <taxon>Fungi</taxon>
        <taxon>Dikarya</taxon>
        <taxon>Ascomycota</taxon>
        <taxon>Pezizomycotina</taxon>
        <taxon>Sordariomycetes</taxon>
        <taxon>Hypocreomycetidae</taxon>
        <taxon>Hypocreales</taxon>
        <taxon>Ophiocordycipitaceae</taxon>
        <taxon>Purpureocillium</taxon>
    </lineage>
</organism>
<reference evidence="2 3" key="1">
    <citation type="journal article" date="2016" name="Front. Microbiol.">
        <title>Genome and transcriptome sequences reveal the specific parasitism of the nematophagous Purpureocillium lilacinum 36-1.</title>
        <authorList>
            <person name="Xie J."/>
            <person name="Li S."/>
            <person name="Mo C."/>
            <person name="Xiao X."/>
            <person name="Peng D."/>
            <person name="Wang G."/>
            <person name="Xiao Y."/>
        </authorList>
    </citation>
    <scope>NUCLEOTIDE SEQUENCE [LARGE SCALE GENOMIC DNA]</scope>
    <source>
        <strain evidence="2 3">36-1</strain>
    </source>
</reference>
<dbReference type="AlphaFoldDB" id="A0A2U3E1J5"/>
<comment type="caution">
    <text evidence="2">The sequence shown here is derived from an EMBL/GenBank/DDBJ whole genome shotgun (WGS) entry which is preliminary data.</text>
</comment>
<feature type="region of interest" description="Disordered" evidence="1">
    <location>
        <begin position="103"/>
        <end position="243"/>
    </location>
</feature>
<feature type="compositionally biased region" description="Basic and acidic residues" evidence="1">
    <location>
        <begin position="154"/>
        <end position="178"/>
    </location>
</feature>
<dbReference type="Proteomes" id="UP000245956">
    <property type="component" value="Unassembled WGS sequence"/>
</dbReference>
<protein>
    <submittedName>
        <fullName evidence="2">Uncharacterized protein</fullName>
    </submittedName>
</protein>
<dbReference type="EMBL" id="LCWV01000015">
    <property type="protein sequence ID" value="PWI68372.1"/>
    <property type="molecule type" value="Genomic_DNA"/>
</dbReference>
<evidence type="ECO:0000256" key="1">
    <source>
        <dbReference type="SAM" id="MobiDB-lite"/>
    </source>
</evidence>
<feature type="region of interest" description="Disordered" evidence="1">
    <location>
        <begin position="1"/>
        <end position="24"/>
    </location>
</feature>
<sequence>MFARSGHDAQTSGDSATTPVSDWPIKSSSRLWASVDCTAGLTYTVPGHFSRRHRRPRQASSTRPAIQYSPGRQSTVLSWPLTDDGRRDVRLPRQVVGTSLRPFCTIPSQRGPSSRRSRSATNRRETRMPIIGIDEDAQLDSPFLHPSTRKGKERGRARARETHTAARQQEHREDDDNARAACPSRVISSRRVASRRRRRFASSALGFGIPSRNPTSGSLSGGKEEPKRQTGKTTGGGRRLQQAGTVHAAKLSAGSYKEPLRRQDEVGGPGGRTLRLRGRTSVEGQGDAGVSGCHDAAGARGRAQHRALLRNKMNEIELPLQMQAEDNDMNGTRNWVHDRHGLNVFDYFQYPVMILGMKSLTLFDPVHDTTGTMHPDNHPLQHLVFTTPSTCTLDRNSDPEH</sequence>
<accession>A0A2U3E1J5</accession>
<name>A0A2U3E1J5_PURLI</name>
<evidence type="ECO:0000313" key="3">
    <source>
        <dbReference type="Proteomes" id="UP000245956"/>
    </source>
</evidence>